<name>A0A8H4QFH3_9AGAR</name>
<protein>
    <submittedName>
        <fullName evidence="1">Uncharacterized protein</fullName>
    </submittedName>
</protein>
<reference evidence="1 2" key="1">
    <citation type="submission" date="2019-12" db="EMBL/GenBank/DDBJ databases">
        <authorList>
            <person name="Floudas D."/>
            <person name="Bentzer J."/>
            <person name="Ahren D."/>
            <person name="Johansson T."/>
            <person name="Persson P."/>
            <person name="Tunlid A."/>
        </authorList>
    </citation>
    <scope>NUCLEOTIDE SEQUENCE [LARGE SCALE GENOMIC DNA]</scope>
    <source>
        <strain evidence="1 2">CBS 102.39</strain>
    </source>
</reference>
<evidence type="ECO:0000313" key="2">
    <source>
        <dbReference type="Proteomes" id="UP000521872"/>
    </source>
</evidence>
<comment type="caution">
    <text evidence="1">The sequence shown here is derived from an EMBL/GenBank/DDBJ whole genome shotgun (WGS) entry which is preliminary data.</text>
</comment>
<accession>A0A8H4QFH3</accession>
<proteinExistence type="predicted"/>
<evidence type="ECO:0000313" key="1">
    <source>
        <dbReference type="EMBL" id="KAF4609736.1"/>
    </source>
</evidence>
<keyword evidence="2" id="KW-1185">Reference proteome</keyword>
<dbReference type="AlphaFoldDB" id="A0A8H4QFH3"/>
<gene>
    <name evidence="1" type="ORF">D9613_012010</name>
</gene>
<dbReference type="Proteomes" id="UP000521872">
    <property type="component" value="Unassembled WGS sequence"/>
</dbReference>
<dbReference type="EMBL" id="JAACJL010000060">
    <property type="protein sequence ID" value="KAF4609736.1"/>
    <property type="molecule type" value="Genomic_DNA"/>
</dbReference>
<sequence length="112" mass="12482">MCPSAFADPDYDPYDFSSRAASFLVHNSPELRWCTIPPELQQAVFSFPLRPHISFSRVSSRALDLAGTFLHVLRIMVSKLPDVILIDLPNTLITGAQGPKLFVFRGSSAEKF</sequence>
<organism evidence="1 2">
    <name type="scientific">Agrocybe pediades</name>
    <dbReference type="NCBI Taxonomy" id="84607"/>
    <lineage>
        <taxon>Eukaryota</taxon>
        <taxon>Fungi</taxon>
        <taxon>Dikarya</taxon>
        <taxon>Basidiomycota</taxon>
        <taxon>Agaricomycotina</taxon>
        <taxon>Agaricomycetes</taxon>
        <taxon>Agaricomycetidae</taxon>
        <taxon>Agaricales</taxon>
        <taxon>Agaricineae</taxon>
        <taxon>Strophariaceae</taxon>
        <taxon>Agrocybe</taxon>
    </lineage>
</organism>